<evidence type="ECO:0000313" key="2">
    <source>
        <dbReference type="EMBL" id="HIU13208.1"/>
    </source>
</evidence>
<dbReference type="EMBL" id="DVMJ01000030">
    <property type="protein sequence ID" value="HIU13208.1"/>
    <property type="molecule type" value="Genomic_DNA"/>
</dbReference>
<proteinExistence type="predicted"/>
<protein>
    <recommendedName>
        <fullName evidence="4">Lipoprotein</fullName>
    </recommendedName>
</protein>
<accession>A0A9D1HMF5</accession>
<evidence type="ECO:0008006" key="4">
    <source>
        <dbReference type="Google" id="ProtNLM"/>
    </source>
</evidence>
<feature type="signal peptide" evidence="1">
    <location>
        <begin position="1"/>
        <end position="23"/>
    </location>
</feature>
<gene>
    <name evidence="2" type="ORF">IAD15_03975</name>
</gene>
<reference evidence="2" key="2">
    <citation type="journal article" date="2021" name="PeerJ">
        <title>Extensive microbial diversity within the chicken gut microbiome revealed by metagenomics and culture.</title>
        <authorList>
            <person name="Gilroy R."/>
            <person name="Ravi A."/>
            <person name="Getino M."/>
            <person name="Pursley I."/>
            <person name="Horton D.L."/>
            <person name="Alikhan N.F."/>
            <person name="Baker D."/>
            <person name="Gharbi K."/>
            <person name="Hall N."/>
            <person name="Watson M."/>
            <person name="Adriaenssens E.M."/>
            <person name="Foster-Nyarko E."/>
            <person name="Jarju S."/>
            <person name="Secka A."/>
            <person name="Antonio M."/>
            <person name="Oren A."/>
            <person name="Chaudhuri R.R."/>
            <person name="La Ragione R."/>
            <person name="Hildebrand F."/>
            <person name="Pallen M.J."/>
        </authorList>
    </citation>
    <scope>NUCLEOTIDE SEQUENCE</scope>
    <source>
        <strain evidence="2">CHK195-11698</strain>
    </source>
</reference>
<sequence length="221" mass="24239">MKKKLLMLMCACLLLGACSTSTPENQEAVTDEPQAVALTFTEQEQEIARMSSTELVGIEFQNYNQGSVFVWAIDEGRVVQEYLIPQYLSEANPMNKMLVGLHLHQADIGICDVSTALYNEAEDGSVLGYAGSMVEADQAWGEDIFDETGITFHLYQPERIALDGRYHVLAAVWSTKGNSEIDEASVFAIAPEEGLTAFIERVSQNTDLAYVVMTEVGAVSP</sequence>
<dbReference type="AlphaFoldDB" id="A0A9D1HMF5"/>
<organism evidence="2 3">
    <name type="scientific">Candidatus Fimiplasma intestinipullorum</name>
    <dbReference type="NCBI Taxonomy" id="2840825"/>
    <lineage>
        <taxon>Bacteria</taxon>
        <taxon>Bacillati</taxon>
        <taxon>Bacillota</taxon>
        <taxon>Clostridia</taxon>
        <taxon>Eubacteriales</taxon>
        <taxon>Candidatus Fimiplasma</taxon>
    </lineage>
</organism>
<dbReference type="Proteomes" id="UP000824175">
    <property type="component" value="Unassembled WGS sequence"/>
</dbReference>
<name>A0A9D1HMF5_9FIRM</name>
<comment type="caution">
    <text evidence="2">The sequence shown here is derived from an EMBL/GenBank/DDBJ whole genome shotgun (WGS) entry which is preliminary data.</text>
</comment>
<evidence type="ECO:0000256" key="1">
    <source>
        <dbReference type="SAM" id="SignalP"/>
    </source>
</evidence>
<reference evidence="2" key="1">
    <citation type="submission" date="2020-10" db="EMBL/GenBank/DDBJ databases">
        <authorList>
            <person name="Gilroy R."/>
        </authorList>
    </citation>
    <scope>NUCLEOTIDE SEQUENCE</scope>
    <source>
        <strain evidence="2">CHK195-11698</strain>
    </source>
</reference>
<feature type="chain" id="PRO_5039635112" description="Lipoprotein" evidence="1">
    <location>
        <begin position="24"/>
        <end position="221"/>
    </location>
</feature>
<dbReference type="PROSITE" id="PS51257">
    <property type="entry name" value="PROKAR_LIPOPROTEIN"/>
    <property type="match status" value="1"/>
</dbReference>
<keyword evidence="1" id="KW-0732">Signal</keyword>
<evidence type="ECO:0000313" key="3">
    <source>
        <dbReference type="Proteomes" id="UP000824175"/>
    </source>
</evidence>